<reference evidence="1 2" key="1">
    <citation type="submission" date="2019-05" db="EMBL/GenBank/DDBJ databases">
        <title>Another draft genome of Portunus trituberculatus and its Hox gene families provides insights of decapod evolution.</title>
        <authorList>
            <person name="Jeong J.-H."/>
            <person name="Song I."/>
            <person name="Kim S."/>
            <person name="Choi T."/>
            <person name="Kim D."/>
            <person name="Ryu S."/>
            <person name="Kim W."/>
        </authorList>
    </citation>
    <scope>NUCLEOTIDE SEQUENCE [LARGE SCALE GENOMIC DNA]</scope>
    <source>
        <tissue evidence="1">Muscle</tissue>
    </source>
</reference>
<dbReference type="AlphaFoldDB" id="A0A5B7JHX5"/>
<proteinExistence type="predicted"/>
<sequence length="35" mass="4055">MASGRFFLPAVLVFYPFPRATRRPFPREGEWRAGA</sequence>
<evidence type="ECO:0000313" key="2">
    <source>
        <dbReference type="Proteomes" id="UP000324222"/>
    </source>
</evidence>
<keyword evidence="2" id="KW-1185">Reference proteome</keyword>
<name>A0A5B7JHX5_PORTR</name>
<accession>A0A5B7JHX5</accession>
<gene>
    <name evidence="1" type="ORF">E2C01_092995</name>
</gene>
<protein>
    <submittedName>
        <fullName evidence="1">Uncharacterized protein</fullName>
    </submittedName>
</protein>
<dbReference type="EMBL" id="VSRR010110930">
    <property type="protein sequence ID" value="MPC97671.1"/>
    <property type="molecule type" value="Genomic_DNA"/>
</dbReference>
<dbReference type="Proteomes" id="UP000324222">
    <property type="component" value="Unassembled WGS sequence"/>
</dbReference>
<comment type="caution">
    <text evidence="1">The sequence shown here is derived from an EMBL/GenBank/DDBJ whole genome shotgun (WGS) entry which is preliminary data.</text>
</comment>
<organism evidence="1 2">
    <name type="scientific">Portunus trituberculatus</name>
    <name type="common">Swimming crab</name>
    <name type="synonym">Neptunus trituberculatus</name>
    <dbReference type="NCBI Taxonomy" id="210409"/>
    <lineage>
        <taxon>Eukaryota</taxon>
        <taxon>Metazoa</taxon>
        <taxon>Ecdysozoa</taxon>
        <taxon>Arthropoda</taxon>
        <taxon>Crustacea</taxon>
        <taxon>Multicrustacea</taxon>
        <taxon>Malacostraca</taxon>
        <taxon>Eumalacostraca</taxon>
        <taxon>Eucarida</taxon>
        <taxon>Decapoda</taxon>
        <taxon>Pleocyemata</taxon>
        <taxon>Brachyura</taxon>
        <taxon>Eubrachyura</taxon>
        <taxon>Portunoidea</taxon>
        <taxon>Portunidae</taxon>
        <taxon>Portuninae</taxon>
        <taxon>Portunus</taxon>
    </lineage>
</organism>
<evidence type="ECO:0000313" key="1">
    <source>
        <dbReference type="EMBL" id="MPC97671.1"/>
    </source>
</evidence>